<evidence type="ECO:0000256" key="2">
    <source>
        <dbReference type="ARBA" id="ARBA00022737"/>
    </source>
</evidence>
<dbReference type="AlphaFoldDB" id="A0A9N7UUI6"/>
<keyword evidence="5" id="KW-1185">Reference proteome</keyword>
<sequence>MEAAAQGSLSLSRGFLPADCAQGRHRREQPGHLHSDLCELLTGWDHSLSLHPPPHPLLIRPSPTCCTSRPTNQPTSQPIKQPASQPINQPASQPINQPASETAS</sequence>
<dbReference type="Proteomes" id="UP001153269">
    <property type="component" value="Unassembled WGS sequence"/>
</dbReference>
<dbReference type="EMBL" id="CADEAL010002302">
    <property type="protein sequence ID" value="CAB1439574.1"/>
    <property type="molecule type" value="Genomic_DNA"/>
</dbReference>
<protein>
    <submittedName>
        <fullName evidence="4">Uncharacterized protein</fullName>
    </submittedName>
</protein>
<reference evidence="4" key="1">
    <citation type="submission" date="2020-03" db="EMBL/GenBank/DDBJ databases">
        <authorList>
            <person name="Weist P."/>
        </authorList>
    </citation>
    <scope>NUCLEOTIDE SEQUENCE</scope>
</reference>
<dbReference type="Pfam" id="PF04886">
    <property type="entry name" value="PT"/>
    <property type="match status" value="1"/>
</dbReference>
<feature type="region of interest" description="Disordered" evidence="3">
    <location>
        <begin position="45"/>
        <end position="104"/>
    </location>
</feature>
<evidence type="ECO:0000313" key="4">
    <source>
        <dbReference type="EMBL" id="CAB1439574.1"/>
    </source>
</evidence>
<keyword evidence="1" id="KW-0732">Signal</keyword>
<gene>
    <name evidence="4" type="ORF">PLEPLA_LOCUS27356</name>
</gene>
<feature type="compositionally biased region" description="Polar residues" evidence="3">
    <location>
        <begin position="64"/>
        <end position="104"/>
    </location>
</feature>
<dbReference type="InterPro" id="IPR006970">
    <property type="entry name" value="PT"/>
</dbReference>
<organism evidence="4 5">
    <name type="scientific">Pleuronectes platessa</name>
    <name type="common">European plaice</name>
    <dbReference type="NCBI Taxonomy" id="8262"/>
    <lineage>
        <taxon>Eukaryota</taxon>
        <taxon>Metazoa</taxon>
        <taxon>Chordata</taxon>
        <taxon>Craniata</taxon>
        <taxon>Vertebrata</taxon>
        <taxon>Euteleostomi</taxon>
        <taxon>Actinopterygii</taxon>
        <taxon>Neopterygii</taxon>
        <taxon>Teleostei</taxon>
        <taxon>Neoteleostei</taxon>
        <taxon>Acanthomorphata</taxon>
        <taxon>Carangaria</taxon>
        <taxon>Pleuronectiformes</taxon>
        <taxon>Pleuronectoidei</taxon>
        <taxon>Pleuronectidae</taxon>
        <taxon>Pleuronectes</taxon>
    </lineage>
</organism>
<name>A0A9N7UUI6_PLEPL</name>
<evidence type="ECO:0000313" key="5">
    <source>
        <dbReference type="Proteomes" id="UP001153269"/>
    </source>
</evidence>
<evidence type="ECO:0000256" key="1">
    <source>
        <dbReference type="ARBA" id="ARBA00022729"/>
    </source>
</evidence>
<evidence type="ECO:0000256" key="3">
    <source>
        <dbReference type="SAM" id="MobiDB-lite"/>
    </source>
</evidence>
<comment type="caution">
    <text evidence="4">The sequence shown here is derived from an EMBL/GenBank/DDBJ whole genome shotgun (WGS) entry which is preliminary data.</text>
</comment>
<keyword evidence="2" id="KW-0677">Repeat</keyword>
<accession>A0A9N7UUI6</accession>
<proteinExistence type="predicted"/>